<name>A0A411YZD6_9RHOB</name>
<proteinExistence type="predicted"/>
<gene>
    <name evidence="2" type="ORF">D1012_15385</name>
</gene>
<comment type="caution">
    <text evidence="2">The sequence shown here is derived from an EMBL/GenBank/DDBJ whole genome shotgun (WGS) entry which is preliminary data.</text>
</comment>
<feature type="region of interest" description="Disordered" evidence="1">
    <location>
        <begin position="146"/>
        <end position="178"/>
    </location>
</feature>
<dbReference type="AlphaFoldDB" id="A0A411YZD6"/>
<evidence type="ECO:0000313" key="2">
    <source>
        <dbReference type="EMBL" id="RGP36174.1"/>
    </source>
</evidence>
<dbReference type="Proteomes" id="UP000284547">
    <property type="component" value="Unassembled WGS sequence"/>
</dbReference>
<reference evidence="2 3" key="1">
    <citation type="submission" date="2018-08" db="EMBL/GenBank/DDBJ databases">
        <title>Flavobacterium tibetense sp. nov., isolated from a wetland YonghuCo on Tibetan Plateau.</title>
        <authorList>
            <person name="Phurbu D."/>
            <person name="Lu H."/>
            <person name="Xing P."/>
        </authorList>
    </citation>
    <scope>NUCLEOTIDE SEQUENCE [LARGE SCALE GENOMIC DNA]</scope>
    <source>
        <strain evidence="2 3">DJC</strain>
    </source>
</reference>
<evidence type="ECO:0000313" key="3">
    <source>
        <dbReference type="Proteomes" id="UP000284547"/>
    </source>
</evidence>
<protein>
    <submittedName>
        <fullName evidence="2">Uncharacterized protein</fullName>
    </submittedName>
</protein>
<organism evidence="2 3">
    <name type="scientific">Pseudotabrizicola alkalilacus</name>
    <dbReference type="NCBI Taxonomy" id="2305252"/>
    <lineage>
        <taxon>Bacteria</taxon>
        <taxon>Pseudomonadati</taxon>
        <taxon>Pseudomonadota</taxon>
        <taxon>Alphaproteobacteria</taxon>
        <taxon>Rhodobacterales</taxon>
        <taxon>Paracoccaceae</taxon>
        <taxon>Pseudotabrizicola</taxon>
    </lineage>
</organism>
<dbReference type="EMBL" id="QWEY01000009">
    <property type="protein sequence ID" value="RGP36174.1"/>
    <property type="molecule type" value="Genomic_DNA"/>
</dbReference>
<feature type="compositionally biased region" description="Basic and acidic residues" evidence="1">
    <location>
        <begin position="146"/>
        <end position="171"/>
    </location>
</feature>
<accession>A0A411YZD6</accession>
<keyword evidence="3" id="KW-1185">Reference proteome</keyword>
<evidence type="ECO:0000256" key="1">
    <source>
        <dbReference type="SAM" id="MobiDB-lite"/>
    </source>
</evidence>
<sequence>MPRATSQPLRRAAGALIAAVTVLTLMAASAVPARAERAGENLATAVVAAIAIGAIAHSIDQGRAKPAPLPHQPVQVRSPRVPAVCAIEISGARRDVTVYPERCLRRQGFDYRLPRQCAHEARVFGRSDRVYSEDCLRNAGFRVDGGRGEKGWGRDHGYRDHGRGHGRDHGRGGPRRYY</sequence>